<feature type="active site" description="Cysteine persulfide intermediate" evidence="3">
    <location>
        <position position="128"/>
    </location>
</feature>
<keyword evidence="2 3" id="KW-0501">Molybdenum cofactor biosynthesis</keyword>
<dbReference type="EMBL" id="JAUSQM010000001">
    <property type="protein sequence ID" value="MDP9822965.1"/>
    <property type="molecule type" value="Genomic_DNA"/>
</dbReference>
<comment type="similarity">
    <text evidence="3">Belongs to the FdhD family.</text>
</comment>
<dbReference type="Proteomes" id="UP001240447">
    <property type="component" value="Unassembled WGS sequence"/>
</dbReference>
<sequence length="289" mass="30334">MLPRRPGPSVRVRVVEIQTATSPTRRRTREDRVVTEEPLEIRLTWPGAPARRVGVTMRTPGHDFELAVGFLYAEGVLTPEHLASVAYCTDADLSPEEEFNVVTVALNAPPLREPAPRYAGPTAGAAACGVCGKDSVSDALGVHLRAEPTHPSLRIDATLLGSLPDRLRDGQRVFGRTGGLHGAGLFTAEGEPAVIREDVGRHNAVDKVVGARLLGAAETGLPVLVVSGRIGFELAQKAAAAGVGVLAGVGAPSSLALELAERAGLTVVGFLREQRGVVYTVPERVTSAS</sequence>
<evidence type="ECO:0000256" key="3">
    <source>
        <dbReference type="HAMAP-Rule" id="MF_00187"/>
    </source>
</evidence>
<dbReference type="Pfam" id="PF02634">
    <property type="entry name" value="FdhD-NarQ"/>
    <property type="match status" value="1"/>
</dbReference>
<accession>A0ABT9NT01</accession>
<proteinExistence type="inferred from homology"/>
<gene>
    <name evidence="3" type="primary">fdhD</name>
    <name evidence="4" type="ORF">J2S59_002774</name>
</gene>
<comment type="subcellular location">
    <subcellularLocation>
        <location evidence="3">Cytoplasm</location>
    </subcellularLocation>
</comment>
<dbReference type="InterPro" id="IPR016193">
    <property type="entry name" value="Cytidine_deaminase-like"/>
</dbReference>
<dbReference type="PANTHER" id="PTHR30592:SF1">
    <property type="entry name" value="SULFUR CARRIER PROTEIN FDHD"/>
    <property type="match status" value="1"/>
</dbReference>
<dbReference type="RefSeq" id="WP_068124878.1">
    <property type="nucleotide sequence ID" value="NZ_JAUSQM010000001.1"/>
</dbReference>
<dbReference type="InterPro" id="IPR003786">
    <property type="entry name" value="FdhD"/>
</dbReference>
<dbReference type="SUPFAM" id="SSF53927">
    <property type="entry name" value="Cytidine deaminase-like"/>
    <property type="match status" value="1"/>
</dbReference>
<comment type="function">
    <text evidence="3">Required for formate dehydrogenase (FDH) activity. Acts as a sulfur carrier protein that transfers sulfur from IscS to the molybdenum cofactor prior to its insertion into FDH.</text>
</comment>
<feature type="binding site" evidence="3">
    <location>
        <begin position="270"/>
        <end position="275"/>
    </location>
    <ligand>
        <name>Mo-bis(molybdopterin guanine dinucleotide)</name>
        <dbReference type="ChEBI" id="CHEBI:60539"/>
    </ligand>
</feature>
<organism evidence="4 5">
    <name type="scientific">Nocardioides massiliensis</name>
    <dbReference type="NCBI Taxonomy" id="1325935"/>
    <lineage>
        <taxon>Bacteria</taxon>
        <taxon>Bacillati</taxon>
        <taxon>Actinomycetota</taxon>
        <taxon>Actinomycetes</taxon>
        <taxon>Propionibacteriales</taxon>
        <taxon>Nocardioidaceae</taxon>
        <taxon>Nocardioides</taxon>
    </lineage>
</organism>
<dbReference type="Gene3D" id="3.40.140.10">
    <property type="entry name" value="Cytidine Deaminase, domain 2"/>
    <property type="match status" value="1"/>
</dbReference>
<keyword evidence="1 3" id="KW-0963">Cytoplasm</keyword>
<keyword evidence="5" id="KW-1185">Reference proteome</keyword>
<dbReference type="Gene3D" id="3.10.20.10">
    <property type="match status" value="1"/>
</dbReference>
<evidence type="ECO:0000256" key="1">
    <source>
        <dbReference type="ARBA" id="ARBA00022490"/>
    </source>
</evidence>
<dbReference type="PIRSF" id="PIRSF015626">
    <property type="entry name" value="FdhD"/>
    <property type="match status" value="1"/>
</dbReference>
<protein>
    <recommendedName>
        <fullName evidence="3">Sulfur carrier protein FdhD</fullName>
    </recommendedName>
</protein>
<reference evidence="4 5" key="1">
    <citation type="submission" date="2023-07" db="EMBL/GenBank/DDBJ databases">
        <title>Sequencing the genomes of 1000 actinobacteria strains.</title>
        <authorList>
            <person name="Klenk H.-P."/>
        </authorList>
    </citation>
    <scope>NUCLEOTIDE SEQUENCE [LARGE SCALE GENOMIC DNA]</scope>
    <source>
        <strain evidence="4 5">GD13</strain>
    </source>
</reference>
<dbReference type="HAMAP" id="MF_00187">
    <property type="entry name" value="FdhD"/>
    <property type="match status" value="1"/>
</dbReference>
<dbReference type="PANTHER" id="PTHR30592">
    <property type="entry name" value="FORMATE DEHYDROGENASE"/>
    <property type="match status" value="1"/>
</dbReference>
<evidence type="ECO:0000256" key="2">
    <source>
        <dbReference type="ARBA" id="ARBA00023150"/>
    </source>
</evidence>
<comment type="caution">
    <text evidence="4">The sequence shown here is derived from an EMBL/GenBank/DDBJ whole genome shotgun (WGS) entry which is preliminary data.</text>
</comment>
<evidence type="ECO:0000313" key="5">
    <source>
        <dbReference type="Proteomes" id="UP001240447"/>
    </source>
</evidence>
<evidence type="ECO:0000313" key="4">
    <source>
        <dbReference type="EMBL" id="MDP9822965.1"/>
    </source>
</evidence>
<name>A0ABT9NT01_9ACTN</name>